<protein>
    <submittedName>
        <fullName evidence="2">Uncharacterized protein</fullName>
    </submittedName>
</protein>
<keyword evidence="1" id="KW-0472">Membrane</keyword>
<comment type="caution">
    <text evidence="2">The sequence shown here is derived from an EMBL/GenBank/DDBJ whole genome shotgun (WGS) entry which is preliminary data.</text>
</comment>
<organism evidence="2 3">
    <name type="scientific">Pyrrhoderma noxium</name>
    <dbReference type="NCBI Taxonomy" id="2282107"/>
    <lineage>
        <taxon>Eukaryota</taxon>
        <taxon>Fungi</taxon>
        <taxon>Dikarya</taxon>
        <taxon>Basidiomycota</taxon>
        <taxon>Agaricomycotina</taxon>
        <taxon>Agaricomycetes</taxon>
        <taxon>Hymenochaetales</taxon>
        <taxon>Hymenochaetaceae</taxon>
        <taxon>Pyrrhoderma</taxon>
    </lineage>
</organism>
<accession>A0A286U790</accession>
<dbReference type="AlphaFoldDB" id="A0A286U790"/>
<feature type="transmembrane region" description="Helical" evidence="1">
    <location>
        <begin position="45"/>
        <end position="67"/>
    </location>
</feature>
<keyword evidence="1" id="KW-1133">Transmembrane helix</keyword>
<feature type="transmembrane region" description="Helical" evidence="1">
    <location>
        <begin position="184"/>
        <end position="204"/>
    </location>
</feature>
<feature type="transmembrane region" description="Helical" evidence="1">
    <location>
        <begin position="154"/>
        <end position="172"/>
    </location>
</feature>
<dbReference type="Proteomes" id="UP000217199">
    <property type="component" value="Unassembled WGS sequence"/>
</dbReference>
<proteinExistence type="predicted"/>
<keyword evidence="1" id="KW-0812">Transmembrane</keyword>
<feature type="transmembrane region" description="Helical" evidence="1">
    <location>
        <begin position="79"/>
        <end position="99"/>
    </location>
</feature>
<evidence type="ECO:0000313" key="3">
    <source>
        <dbReference type="Proteomes" id="UP000217199"/>
    </source>
</evidence>
<gene>
    <name evidence="2" type="ORF">PNOK_0920200</name>
</gene>
<evidence type="ECO:0000313" key="2">
    <source>
        <dbReference type="EMBL" id="PAV15438.1"/>
    </source>
</evidence>
<reference evidence="2 3" key="1">
    <citation type="journal article" date="2017" name="Mol. Ecol.">
        <title>Comparative and population genomic landscape of Phellinus noxius: A hypervariable fungus causing root rot in trees.</title>
        <authorList>
            <person name="Chung C.L."/>
            <person name="Lee T.J."/>
            <person name="Akiba M."/>
            <person name="Lee H.H."/>
            <person name="Kuo T.H."/>
            <person name="Liu D."/>
            <person name="Ke H.M."/>
            <person name="Yokoi T."/>
            <person name="Roa M.B."/>
            <person name="Lu M.J."/>
            <person name="Chang Y.Y."/>
            <person name="Ann P.J."/>
            <person name="Tsai J.N."/>
            <person name="Chen C.Y."/>
            <person name="Tzean S.S."/>
            <person name="Ota Y."/>
            <person name="Hattori T."/>
            <person name="Sahashi N."/>
            <person name="Liou R.F."/>
            <person name="Kikuchi T."/>
            <person name="Tsai I.J."/>
        </authorList>
    </citation>
    <scope>NUCLEOTIDE SEQUENCE [LARGE SCALE GENOMIC DNA]</scope>
    <source>
        <strain evidence="2 3">FFPRI411160</strain>
    </source>
</reference>
<name>A0A286U790_9AGAM</name>
<keyword evidence="3" id="KW-1185">Reference proteome</keyword>
<evidence type="ECO:0000256" key="1">
    <source>
        <dbReference type="SAM" id="Phobius"/>
    </source>
</evidence>
<sequence length="249" mass="28168">MSLHRRDISGHFLNLYGINSSWMDPVNGVFTGNGQPNWLNMFSTFFGLASIIFYEVAIILAQGILQLRVYAIYGNKKWLLMILVLMNSCSVAICIVYPFGYLDILENLACDAGMFGCPHPAQFQKRMYSFARKSNLDAKHHIPDVMTILARDSTIYFVVIIGTIISFMGWFREHTAFAYLYSQLKAFQIVTVTLMSILAPQMLINIRHEIYHPNFPSHPFAMDTLTWDVSPGQNPSRSGTVVTGSCETD</sequence>
<dbReference type="EMBL" id="NBII01000010">
    <property type="protein sequence ID" value="PAV15438.1"/>
    <property type="molecule type" value="Genomic_DNA"/>
</dbReference>
<dbReference type="InParanoid" id="A0A286U790"/>